<protein>
    <submittedName>
        <fullName evidence="1">Uncharacterized protein</fullName>
    </submittedName>
</protein>
<sequence>MGTTSTLAFHQSTGAGELSWRLYEELFEAGAVYLELDGVKVELRTREQGGADVVIRLPIETARQLGLHTSVPPEQWERACDSNKG</sequence>
<evidence type="ECO:0000313" key="2">
    <source>
        <dbReference type="Proteomes" id="UP001629230"/>
    </source>
</evidence>
<comment type="caution">
    <text evidence="1">The sequence shown here is derived from an EMBL/GenBank/DDBJ whole genome shotgun (WGS) entry which is preliminary data.</text>
</comment>
<dbReference type="Proteomes" id="UP001629230">
    <property type="component" value="Unassembled WGS sequence"/>
</dbReference>
<proteinExistence type="predicted"/>
<organism evidence="1 2">
    <name type="scientific">Paraburkholderia dipogonis</name>
    <dbReference type="NCBI Taxonomy" id="1211383"/>
    <lineage>
        <taxon>Bacteria</taxon>
        <taxon>Pseudomonadati</taxon>
        <taxon>Pseudomonadota</taxon>
        <taxon>Betaproteobacteria</taxon>
        <taxon>Burkholderiales</taxon>
        <taxon>Burkholderiaceae</taxon>
        <taxon>Paraburkholderia</taxon>
    </lineage>
</organism>
<evidence type="ECO:0000313" key="1">
    <source>
        <dbReference type="EMBL" id="MFM0006271.1"/>
    </source>
</evidence>
<gene>
    <name evidence="1" type="ORF">PQR57_35455</name>
</gene>
<accession>A0ABW9B2T2</accession>
<keyword evidence="2" id="KW-1185">Reference proteome</keyword>
<name>A0ABW9B2T2_9BURK</name>
<dbReference type="EMBL" id="JAQQEZ010000038">
    <property type="protein sequence ID" value="MFM0006271.1"/>
    <property type="molecule type" value="Genomic_DNA"/>
</dbReference>
<dbReference type="RefSeq" id="WP_408180830.1">
    <property type="nucleotide sequence ID" value="NZ_JAQQEZ010000038.1"/>
</dbReference>
<reference evidence="1 2" key="1">
    <citation type="journal article" date="2024" name="Chem. Sci.">
        <title>Discovery of megapolipeptins by genome mining of a Burkholderiales bacteria collection.</title>
        <authorList>
            <person name="Paulo B.S."/>
            <person name="Recchia M.J.J."/>
            <person name="Lee S."/>
            <person name="Fergusson C.H."/>
            <person name="Romanowski S.B."/>
            <person name="Hernandez A."/>
            <person name="Krull N."/>
            <person name="Liu D.Y."/>
            <person name="Cavanagh H."/>
            <person name="Bos A."/>
            <person name="Gray C.A."/>
            <person name="Murphy B.T."/>
            <person name="Linington R.G."/>
            <person name="Eustaquio A.S."/>
        </authorList>
    </citation>
    <scope>NUCLEOTIDE SEQUENCE [LARGE SCALE GENOMIC DNA]</scope>
    <source>
        <strain evidence="1 2">RL17-350-BIC-A</strain>
    </source>
</reference>